<feature type="transmembrane region" description="Helical" evidence="3">
    <location>
        <begin position="235"/>
        <end position="253"/>
    </location>
</feature>
<evidence type="ECO:0000313" key="5">
    <source>
        <dbReference type="Proteomes" id="UP000815677"/>
    </source>
</evidence>
<dbReference type="PANTHER" id="PTHR11360:SF284">
    <property type="entry name" value="EG:103B4.3 PROTEIN-RELATED"/>
    <property type="match status" value="1"/>
</dbReference>
<comment type="subcellular location">
    <subcellularLocation>
        <location evidence="1">Membrane</location>
        <topology evidence="1">Multi-pass membrane protein</topology>
    </subcellularLocation>
</comment>
<keyword evidence="3" id="KW-0812">Transmembrane</keyword>
<feature type="transmembrane region" description="Helical" evidence="3">
    <location>
        <begin position="69"/>
        <end position="89"/>
    </location>
</feature>
<organism evidence="4 5">
    <name type="scientific">Mycena chlorophos</name>
    <name type="common">Agaric fungus</name>
    <name type="synonym">Agaricus chlorophos</name>
    <dbReference type="NCBI Taxonomy" id="658473"/>
    <lineage>
        <taxon>Eukaryota</taxon>
        <taxon>Fungi</taxon>
        <taxon>Dikarya</taxon>
        <taxon>Basidiomycota</taxon>
        <taxon>Agaricomycotina</taxon>
        <taxon>Agaricomycetes</taxon>
        <taxon>Agaricomycetidae</taxon>
        <taxon>Agaricales</taxon>
        <taxon>Marasmiineae</taxon>
        <taxon>Mycenaceae</taxon>
        <taxon>Mycena</taxon>
    </lineage>
</organism>
<evidence type="ECO:0000256" key="3">
    <source>
        <dbReference type="SAM" id="Phobius"/>
    </source>
</evidence>
<feature type="transmembrane region" description="Helical" evidence="3">
    <location>
        <begin position="123"/>
        <end position="146"/>
    </location>
</feature>
<dbReference type="InterPro" id="IPR011701">
    <property type="entry name" value="MFS"/>
</dbReference>
<accession>A0ABQ0LLW7</accession>
<evidence type="ECO:0000256" key="1">
    <source>
        <dbReference type="ARBA" id="ARBA00004141"/>
    </source>
</evidence>
<proteinExistence type="inferred from homology"/>
<evidence type="ECO:0008006" key="6">
    <source>
        <dbReference type="Google" id="ProtNLM"/>
    </source>
</evidence>
<gene>
    <name evidence="4" type="ORF">MCHLO_08707</name>
</gene>
<dbReference type="SUPFAM" id="SSF103473">
    <property type="entry name" value="MFS general substrate transporter"/>
    <property type="match status" value="1"/>
</dbReference>
<dbReference type="Proteomes" id="UP000815677">
    <property type="component" value="Unassembled WGS sequence"/>
</dbReference>
<dbReference type="PANTHER" id="PTHR11360">
    <property type="entry name" value="MONOCARBOXYLATE TRANSPORTER"/>
    <property type="match status" value="1"/>
</dbReference>
<feature type="transmembrane region" description="Helical" evidence="3">
    <location>
        <begin position="96"/>
        <end position="117"/>
    </location>
</feature>
<name>A0ABQ0LLW7_MYCCL</name>
<dbReference type="Pfam" id="PF07690">
    <property type="entry name" value="MFS_1"/>
    <property type="match status" value="1"/>
</dbReference>
<protein>
    <recommendedName>
        <fullName evidence="6">MFS general substrate transporter</fullName>
    </recommendedName>
</protein>
<keyword evidence="3" id="KW-0472">Membrane</keyword>
<evidence type="ECO:0000256" key="2">
    <source>
        <dbReference type="ARBA" id="ARBA00006727"/>
    </source>
</evidence>
<keyword evidence="3" id="KW-1133">Transmembrane helix</keyword>
<dbReference type="EMBL" id="DF847227">
    <property type="protein sequence ID" value="GAT51579.1"/>
    <property type="molecule type" value="Genomic_DNA"/>
</dbReference>
<reference evidence="4" key="1">
    <citation type="submission" date="2014-09" db="EMBL/GenBank/DDBJ databases">
        <title>Genome sequence of the luminous mushroom Mycena chlorophos for searching fungal bioluminescence genes.</title>
        <authorList>
            <person name="Tanaka Y."/>
            <person name="Kasuga D."/>
            <person name="Oba Y."/>
            <person name="Hase S."/>
            <person name="Sato K."/>
            <person name="Oba Y."/>
            <person name="Sakakibara Y."/>
        </authorList>
    </citation>
    <scope>NUCLEOTIDE SEQUENCE</scope>
</reference>
<dbReference type="InterPro" id="IPR050327">
    <property type="entry name" value="Proton-linked_MCT"/>
</dbReference>
<comment type="similarity">
    <text evidence="2">Belongs to the major facilitator superfamily. Monocarboxylate porter (TC 2.A.1.13) family.</text>
</comment>
<keyword evidence="5" id="KW-1185">Reference proteome</keyword>
<evidence type="ECO:0000313" key="4">
    <source>
        <dbReference type="EMBL" id="GAT51579.1"/>
    </source>
</evidence>
<dbReference type="InterPro" id="IPR036259">
    <property type="entry name" value="MFS_trans_sf"/>
</dbReference>
<feature type="transmembrane region" description="Helical" evidence="3">
    <location>
        <begin position="191"/>
        <end position="211"/>
    </location>
</feature>
<feature type="transmembrane region" description="Helical" evidence="3">
    <location>
        <begin position="158"/>
        <end position="179"/>
    </location>
</feature>
<feature type="transmembrane region" description="Helical" evidence="3">
    <location>
        <begin position="29"/>
        <end position="49"/>
    </location>
</feature>
<dbReference type="Gene3D" id="1.20.1250.20">
    <property type="entry name" value="MFS general substrate transporter like domains"/>
    <property type="match status" value="1"/>
</dbReference>
<sequence>MSENQEQQPTTPVAQGAAPGTFPEGGLRAWATVVGAFVVQFSSFGYWSAFGVYQDYYTRIYLTHSPPSSISWIGSIGTFIVVSGGLISGRLYDRGYFYFLLYGGSLLFCFSIFMLSLCRPEQYYQVFLAQGLGSGFGAATLYVPTIAVVSQYFQKRRALAMSIVASGSALGAVVFPILLNNTLNSHLGFASAVRITGGVITALLLGACPLLKPRIPPASNHPPFISSIQRFSKDLPYVLATAGTGLFTIGLYYPI</sequence>